<dbReference type="Pfam" id="PF01979">
    <property type="entry name" value="Amidohydro_1"/>
    <property type="match status" value="1"/>
</dbReference>
<proteinExistence type="predicted"/>
<dbReference type="AlphaFoldDB" id="A0A291GKC0"/>
<dbReference type="InterPro" id="IPR011059">
    <property type="entry name" value="Metal-dep_hydrolase_composite"/>
</dbReference>
<feature type="domain" description="Amidohydrolase-related" evidence="1">
    <location>
        <begin position="64"/>
        <end position="402"/>
    </location>
</feature>
<evidence type="ECO:0000259" key="1">
    <source>
        <dbReference type="Pfam" id="PF01979"/>
    </source>
</evidence>
<dbReference type="CDD" id="cd01299">
    <property type="entry name" value="Met_dep_hydrolase_A"/>
    <property type="match status" value="1"/>
</dbReference>
<dbReference type="PANTHER" id="PTHR43135">
    <property type="entry name" value="ALPHA-D-RIBOSE 1-METHYLPHOSPHONATE 5-TRIPHOSPHATE DIPHOSPHATASE"/>
    <property type="match status" value="1"/>
</dbReference>
<dbReference type="InterPro" id="IPR032466">
    <property type="entry name" value="Metal_Hydrolase"/>
</dbReference>
<dbReference type="InterPro" id="IPR051781">
    <property type="entry name" value="Metallo-dep_Hydrolase"/>
</dbReference>
<dbReference type="SUPFAM" id="SSF51556">
    <property type="entry name" value="Metallo-dependent hydrolases"/>
    <property type="match status" value="1"/>
</dbReference>
<dbReference type="Proteomes" id="UP000218165">
    <property type="component" value="Chromosome"/>
</dbReference>
<reference evidence="3" key="1">
    <citation type="submission" date="2017-09" db="EMBL/GenBank/DDBJ databases">
        <title>Brachybacterium sp. VM2412.</title>
        <authorList>
            <person name="Tak E.J."/>
            <person name="Bae J.-W."/>
        </authorList>
    </citation>
    <scope>NUCLEOTIDE SEQUENCE [LARGE SCALE GENOMIC DNA]</scope>
    <source>
        <strain evidence="3">VM2412</strain>
    </source>
</reference>
<name>A0A291GKC0_9MICO</name>
<dbReference type="GO" id="GO:0016810">
    <property type="term" value="F:hydrolase activity, acting on carbon-nitrogen (but not peptide) bonds"/>
    <property type="evidence" value="ECO:0007669"/>
    <property type="project" value="InterPro"/>
</dbReference>
<dbReference type="KEGG" id="brz:CFK38_03265"/>
<dbReference type="OrthoDB" id="3189065at2"/>
<dbReference type="InterPro" id="IPR057744">
    <property type="entry name" value="OTAase-like"/>
</dbReference>
<sequence>MTADIVLTNARYLDVDIGAWHTVDLEVRDGRFTRRRGLADSSRAGSDGDAAAPATPTFDLEGRYVLPGLIDCHVHVYAMTANLGELETTAPSYATMHAARLMGDMLDRGFTTVRDTGGGDHGLAMAQAEGLLRGPRLFFGGKSLSQTGGHGDTRVPGQQRSHASNCCAGLGVIADGPDAVRRAARDQLRTGAHHLKIMAGGGVASPTDRVDSIQYSLAEMRAAVEEAQDANRYVAAHAYTPAAIRRALDAGVRSIEHANLLDHAAAEAIGEAGAFVTMNLVTYWALKEFGVEMGLPAASRAKVDDVLSAGENALRIADEMGLDLCFGTDLLGGMQVHQSEEFAIRARHQDPLSVIRSATTTAARLLEREGELGVIREGAHADLIVLDRDPLEDLTVLSEPDPVLVLQGGAVVYERAPR</sequence>
<dbReference type="Gene3D" id="2.30.40.10">
    <property type="entry name" value="Urease, subunit C, domain 1"/>
    <property type="match status" value="1"/>
</dbReference>
<accession>A0A291GKC0</accession>
<protein>
    <submittedName>
        <fullName evidence="2">Peptidase M38</fullName>
    </submittedName>
</protein>
<dbReference type="Gene3D" id="3.20.20.140">
    <property type="entry name" value="Metal-dependent hydrolases"/>
    <property type="match status" value="1"/>
</dbReference>
<dbReference type="InterPro" id="IPR006680">
    <property type="entry name" value="Amidohydro-rel"/>
</dbReference>
<dbReference type="EMBL" id="CP023563">
    <property type="protein sequence ID" value="ATG50645.1"/>
    <property type="molecule type" value="Genomic_DNA"/>
</dbReference>
<gene>
    <name evidence="2" type="ORF">CFK38_03265</name>
</gene>
<dbReference type="PANTHER" id="PTHR43135:SF3">
    <property type="entry name" value="ALPHA-D-RIBOSE 1-METHYLPHOSPHONATE 5-TRIPHOSPHATE DIPHOSPHATASE"/>
    <property type="match status" value="1"/>
</dbReference>
<organism evidence="2 3">
    <name type="scientific">Brachybacterium vulturis</name>
    <dbReference type="NCBI Taxonomy" id="2017484"/>
    <lineage>
        <taxon>Bacteria</taxon>
        <taxon>Bacillati</taxon>
        <taxon>Actinomycetota</taxon>
        <taxon>Actinomycetes</taxon>
        <taxon>Micrococcales</taxon>
        <taxon>Dermabacteraceae</taxon>
        <taxon>Brachybacterium</taxon>
    </lineage>
</organism>
<evidence type="ECO:0000313" key="2">
    <source>
        <dbReference type="EMBL" id="ATG50645.1"/>
    </source>
</evidence>
<keyword evidence="3" id="KW-1185">Reference proteome</keyword>
<evidence type="ECO:0000313" key="3">
    <source>
        <dbReference type="Proteomes" id="UP000218165"/>
    </source>
</evidence>
<dbReference type="SUPFAM" id="SSF51338">
    <property type="entry name" value="Composite domain of metallo-dependent hydrolases"/>
    <property type="match status" value="1"/>
</dbReference>